<dbReference type="AlphaFoldDB" id="A0A381ZBG6"/>
<dbReference type="Gene3D" id="1.20.1560.10">
    <property type="entry name" value="ABC transporter type 1, transmembrane domain"/>
    <property type="match status" value="1"/>
</dbReference>
<feature type="domain" description="ABC transmembrane type-1" evidence="5">
    <location>
        <begin position="1"/>
        <end position="158"/>
    </location>
</feature>
<dbReference type="GO" id="GO:0016020">
    <property type="term" value="C:membrane"/>
    <property type="evidence" value="ECO:0007669"/>
    <property type="project" value="InterPro"/>
</dbReference>
<dbReference type="SUPFAM" id="SSF90123">
    <property type="entry name" value="ABC transporter transmembrane region"/>
    <property type="match status" value="1"/>
</dbReference>
<feature type="non-terminal residue" evidence="6">
    <location>
        <position position="1"/>
    </location>
</feature>
<reference evidence="6" key="1">
    <citation type="submission" date="2018-05" db="EMBL/GenBank/DDBJ databases">
        <authorList>
            <person name="Lanie J.A."/>
            <person name="Ng W.-L."/>
            <person name="Kazmierczak K.M."/>
            <person name="Andrzejewski T.M."/>
            <person name="Davidsen T.M."/>
            <person name="Wayne K.J."/>
            <person name="Tettelin H."/>
            <person name="Glass J.I."/>
            <person name="Rusch D."/>
            <person name="Podicherti R."/>
            <person name="Tsui H.-C.T."/>
            <person name="Winkler M.E."/>
        </authorList>
    </citation>
    <scope>NUCLEOTIDE SEQUENCE</scope>
</reference>
<organism evidence="6">
    <name type="scientific">marine metagenome</name>
    <dbReference type="NCBI Taxonomy" id="408172"/>
    <lineage>
        <taxon>unclassified sequences</taxon>
        <taxon>metagenomes</taxon>
        <taxon>ecological metagenomes</taxon>
    </lineage>
</organism>
<gene>
    <name evidence="6" type="ORF">METZ01_LOCUS139480</name>
</gene>
<evidence type="ECO:0000256" key="1">
    <source>
        <dbReference type="ARBA" id="ARBA00022692"/>
    </source>
</evidence>
<dbReference type="GO" id="GO:0140359">
    <property type="term" value="F:ABC-type transporter activity"/>
    <property type="evidence" value="ECO:0007669"/>
    <property type="project" value="InterPro"/>
</dbReference>
<sequence>VAVVGYTIVLGRVTDELILPGLDGGGVDRDTALAGAAAVAAVGVVRGVSMMVRRFFNFTAVARTQRTWRLAILDHYLDAPLSFHRSRPAGQLLAHADADVETAASMLMPLAYSMSVAALVVVSLVSLLVVHPLFALVALVLFPVLAVLNQRYTRSVEA</sequence>
<evidence type="ECO:0000259" key="5">
    <source>
        <dbReference type="PROSITE" id="PS50929"/>
    </source>
</evidence>
<dbReference type="GO" id="GO:0005524">
    <property type="term" value="F:ATP binding"/>
    <property type="evidence" value="ECO:0007669"/>
    <property type="project" value="InterPro"/>
</dbReference>
<keyword evidence="3 4" id="KW-0472">Membrane</keyword>
<dbReference type="InterPro" id="IPR011527">
    <property type="entry name" value="ABC1_TM_dom"/>
</dbReference>
<evidence type="ECO:0000313" key="6">
    <source>
        <dbReference type="EMBL" id="SVA86626.1"/>
    </source>
</evidence>
<dbReference type="Pfam" id="PF00664">
    <property type="entry name" value="ABC_membrane"/>
    <property type="match status" value="1"/>
</dbReference>
<proteinExistence type="predicted"/>
<evidence type="ECO:0000256" key="4">
    <source>
        <dbReference type="SAM" id="Phobius"/>
    </source>
</evidence>
<keyword evidence="1 4" id="KW-0812">Transmembrane</keyword>
<feature type="non-terminal residue" evidence="6">
    <location>
        <position position="158"/>
    </location>
</feature>
<feature type="transmembrane region" description="Helical" evidence="4">
    <location>
        <begin position="31"/>
        <end position="48"/>
    </location>
</feature>
<feature type="transmembrane region" description="Helical" evidence="4">
    <location>
        <begin position="116"/>
        <end position="142"/>
    </location>
</feature>
<protein>
    <recommendedName>
        <fullName evidence="5">ABC transmembrane type-1 domain-containing protein</fullName>
    </recommendedName>
</protein>
<accession>A0A381ZBG6</accession>
<dbReference type="PROSITE" id="PS50929">
    <property type="entry name" value="ABC_TM1F"/>
    <property type="match status" value="1"/>
</dbReference>
<dbReference type="InterPro" id="IPR036640">
    <property type="entry name" value="ABC1_TM_sf"/>
</dbReference>
<keyword evidence="2 4" id="KW-1133">Transmembrane helix</keyword>
<evidence type="ECO:0000256" key="2">
    <source>
        <dbReference type="ARBA" id="ARBA00022989"/>
    </source>
</evidence>
<name>A0A381ZBG6_9ZZZZ</name>
<evidence type="ECO:0000256" key="3">
    <source>
        <dbReference type="ARBA" id="ARBA00023136"/>
    </source>
</evidence>
<dbReference type="EMBL" id="UINC01020684">
    <property type="protein sequence ID" value="SVA86626.1"/>
    <property type="molecule type" value="Genomic_DNA"/>
</dbReference>